<evidence type="ECO:0000313" key="9">
    <source>
        <dbReference type="EMBL" id="MBC2866123.1"/>
    </source>
</evidence>
<evidence type="ECO:0000256" key="2">
    <source>
        <dbReference type="ARBA" id="ARBA00022448"/>
    </source>
</evidence>
<feature type="transmembrane region" description="Helical" evidence="8">
    <location>
        <begin position="264"/>
        <end position="284"/>
    </location>
</feature>
<evidence type="ECO:0000256" key="4">
    <source>
        <dbReference type="ARBA" id="ARBA00022692"/>
    </source>
</evidence>
<keyword evidence="2" id="KW-0813">Transport</keyword>
<dbReference type="GO" id="GO:0015128">
    <property type="term" value="F:gluconate transmembrane transporter activity"/>
    <property type="evidence" value="ECO:0007669"/>
    <property type="project" value="InterPro"/>
</dbReference>
<dbReference type="PANTHER" id="PTHR30354:SF22">
    <property type="entry name" value="HIGH-AFFINITY GLUCONATE TRANSPORTER"/>
    <property type="match status" value="1"/>
</dbReference>
<comment type="caution">
    <text evidence="9">The sequence shown here is derived from an EMBL/GenBank/DDBJ whole genome shotgun (WGS) entry which is preliminary data.</text>
</comment>
<comment type="similarity">
    <text evidence="7">Belongs to the GntP permease family.</text>
</comment>
<feature type="transmembrane region" description="Helical" evidence="8">
    <location>
        <begin position="154"/>
        <end position="172"/>
    </location>
</feature>
<comment type="subcellular location">
    <subcellularLocation>
        <location evidence="1">Cell membrane</location>
        <topology evidence="1">Multi-pass membrane protein</topology>
    </subcellularLocation>
</comment>
<dbReference type="NCBIfam" id="TIGR00791">
    <property type="entry name" value="gntP"/>
    <property type="match status" value="1"/>
</dbReference>
<dbReference type="Pfam" id="PF02447">
    <property type="entry name" value="GntP_permease"/>
    <property type="match status" value="1"/>
</dbReference>
<feature type="transmembrane region" description="Helical" evidence="8">
    <location>
        <begin position="192"/>
        <end position="212"/>
    </location>
</feature>
<keyword evidence="3" id="KW-1003">Cell membrane</keyword>
<evidence type="ECO:0000313" key="10">
    <source>
        <dbReference type="Proteomes" id="UP000517694"/>
    </source>
</evidence>
<keyword evidence="6 8" id="KW-0472">Membrane</keyword>
<dbReference type="InterPro" id="IPR003474">
    <property type="entry name" value="Glcn_transporter"/>
</dbReference>
<gene>
    <name evidence="9" type="ORF">H1R13_14345</name>
</gene>
<feature type="transmembrane region" description="Helical" evidence="8">
    <location>
        <begin position="296"/>
        <end position="317"/>
    </location>
</feature>
<evidence type="ECO:0000256" key="6">
    <source>
        <dbReference type="ARBA" id="ARBA00023136"/>
    </source>
</evidence>
<dbReference type="Proteomes" id="UP000517694">
    <property type="component" value="Unassembled WGS sequence"/>
</dbReference>
<dbReference type="RefSeq" id="WP_185947483.1">
    <property type="nucleotide sequence ID" value="NZ_JACMHY010000005.1"/>
</dbReference>
<reference evidence="9 10" key="1">
    <citation type="submission" date="2020-08" db="EMBL/GenBank/DDBJ databases">
        <title>Whole-Genome Sequence of French Clinical Streptomyces mexicanus Strain Q0842.</title>
        <authorList>
            <person name="Boxberger M."/>
            <person name="La Scola B."/>
        </authorList>
    </citation>
    <scope>NUCLEOTIDE SEQUENCE [LARGE SCALE GENOMIC DNA]</scope>
    <source>
        <strain evidence="9 10">Marseille-Q0842</strain>
    </source>
</reference>
<feature type="transmembrane region" description="Helical" evidence="8">
    <location>
        <begin position="452"/>
        <end position="477"/>
    </location>
</feature>
<evidence type="ECO:0000256" key="3">
    <source>
        <dbReference type="ARBA" id="ARBA00022475"/>
    </source>
</evidence>
<evidence type="ECO:0000256" key="8">
    <source>
        <dbReference type="SAM" id="Phobius"/>
    </source>
</evidence>
<feature type="transmembrane region" description="Helical" evidence="8">
    <location>
        <begin position="329"/>
        <end position="350"/>
    </location>
</feature>
<feature type="transmembrane region" description="Helical" evidence="8">
    <location>
        <begin position="370"/>
        <end position="403"/>
    </location>
</feature>
<keyword evidence="4 8" id="KW-0812">Transmembrane</keyword>
<name>A0A7X1LQM7_9ACTN</name>
<dbReference type="GO" id="GO:0005886">
    <property type="term" value="C:plasma membrane"/>
    <property type="evidence" value="ECO:0007669"/>
    <property type="project" value="UniProtKB-SubCell"/>
</dbReference>
<dbReference type="PANTHER" id="PTHR30354">
    <property type="entry name" value="GNT FAMILY GLUCONATE TRANSPORTER"/>
    <property type="match status" value="1"/>
</dbReference>
<proteinExistence type="inferred from homology"/>
<feature type="transmembrane region" description="Helical" evidence="8">
    <location>
        <begin position="20"/>
        <end position="37"/>
    </location>
</feature>
<protein>
    <submittedName>
        <fullName evidence="9">Gluconate transporter</fullName>
    </submittedName>
</protein>
<evidence type="ECO:0000256" key="7">
    <source>
        <dbReference type="ARBA" id="ARBA00049663"/>
    </source>
</evidence>
<feature type="transmembrane region" description="Helical" evidence="8">
    <location>
        <begin position="114"/>
        <end position="147"/>
    </location>
</feature>
<feature type="transmembrane region" description="Helical" evidence="8">
    <location>
        <begin position="74"/>
        <end position="94"/>
    </location>
</feature>
<dbReference type="AlphaFoldDB" id="A0A7X1LQM7"/>
<feature type="transmembrane region" description="Helical" evidence="8">
    <location>
        <begin position="43"/>
        <end position="62"/>
    </location>
</feature>
<dbReference type="PIRSF" id="PIRSF002746">
    <property type="entry name" value="Gluconate_transporter"/>
    <property type="match status" value="1"/>
</dbReference>
<evidence type="ECO:0000256" key="5">
    <source>
        <dbReference type="ARBA" id="ARBA00022989"/>
    </source>
</evidence>
<dbReference type="EMBL" id="JACMHY010000005">
    <property type="protein sequence ID" value="MBC2866123.1"/>
    <property type="molecule type" value="Genomic_DNA"/>
</dbReference>
<keyword evidence="5 8" id="KW-1133">Transmembrane helix</keyword>
<accession>A0A7X1LQM7</accession>
<organism evidence="9 10">
    <name type="scientific">Streptomyces mexicanus</name>
    <dbReference type="NCBI Taxonomy" id="178566"/>
    <lineage>
        <taxon>Bacteria</taxon>
        <taxon>Bacillati</taxon>
        <taxon>Actinomycetota</taxon>
        <taxon>Actinomycetes</taxon>
        <taxon>Kitasatosporales</taxon>
        <taxon>Streptomycetaceae</taxon>
        <taxon>Streptomyces</taxon>
    </lineage>
</organism>
<evidence type="ECO:0000256" key="1">
    <source>
        <dbReference type="ARBA" id="ARBA00004651"/>
    </source>
</evidence>
<sequence length="478" mass="48324">MASFALPLAAAPWTGHDTRLIVMVAVAIAVIVSLIALCDFHPFIALIGGSIVLGIGSGAELAKVVESFGNGMGATLGSTGALIALGAILGKLLADSGAVDRIVDTIASRSGPRLLPWSMALIAAIIGLPMFFEVGLVLLIPIIVVMAHRTRTPLVLLAVPALAGLGTLHAFVPPHPGPLVAVGALKADIGTTLGLGLVAAIPTVIVAGPLYAKFISRHVRTEAPAELVASLMRSQGEGKGTGTNTDQGTDGPTAVRTPGFGASLGVIALPVVLMLAKSIADIAFPGSAWYDRLLDFLGTPLVAMFLAVLVAMALFGWGLGRSRAEVRGIVTAGLPAVAGILLIVGAGGGFKQLIVDTGVADAIGKAAAEAHMPVLVLGWLLAVLIRLATGSATVATTAAAGIMAPLAAGAPTVEASLIALAVGAGSLFFSHVNDAGFWLSKEYFGMSVAQNIKTWSVLSTIVAVMGLGMSLLMYTVLV</sequence>
<keyword evidence="10" id="KW-1185">Reference proteome</keyword>